<dbReference type="InterPro" id="IPR008952">
    <property type="entry name" value="Tetraspanin_EC2_sf"/>
</dbReference>
<keyword evidence="7" id="KW-1185">Reference proteome</keyword>
<dbReference type="Gene3D" id="1.10.1450.10">
    <property type="entry name" value="Tetraspanin"/>
    <property type="match status" value="1"/>
</dbReference>
<evidence type="ECO:0000256" key="3">
    <source>
        <dbReference type="ARBA" id="ARBA00022989"/>
    </source>
</evidence>
<evidence type="ECO:0000256" key="4">
    <source>
        <dbReference type="ARBA" id="ARBA00023136"/>
    </source>
</evidence>
<proteinExistence type="predicted"/>
<dbReference type="VEuPathDB" id="VectorBase:LDEU012354"/>
<gene>
    <name evidence="6" type="ORF">B4U80_14386</name>
</gene>
<dbReference type="STRING" id="299467.A0A443RWD2"/>
<accession>A0A443RWD2</accession>
<dbReference type="CDD" id="cd03127">
    <property type="entry name" value="tetraspanin_LEL"/>
    <property type="match status" value="1"/>
</dbReference>
<reference evidence="6 7" key="1">
    <citation type="journal article" date="2018" name="Gigascience">
        <title>Genomes of trombidid mites reveal novel predicted allergens and laterally-transferred genes associated with secondary metabolism.</title>
        <authorList>
            <person name="Dong X."/>
            <person name="Chaisiri K."/>
            <person name="Xia D."/>
            <person name="Armstrong S.D."/>
            <person name="Fang Y."/>
            <person name="Donnelly M.J."/>
            <person name="Kadowaki T."/>
            <person name="McGarry J.W."/>
            <person name="Darby A.C."/>
            <person name="Makepeace B.L."/>
        </authorList>
    </citation>
    <scope>NUCLEOTIDE SEQUENCE [LARGE SCALE GENOMIC DNA]</scope>
    <source>
        <strain evidence="6">UoL-UT</strain>
    </source>
</reference>
<sequence>AYNYKYMILNSKVMQMAAIMLQQVIAIILVFNNRNEIYNMLCENFKDQMKAYYNNQEYFDKLQENMECCGAHDYSDWVDILKVVDLPYPKSCCAYSVNIINGISNSCQYSFQQGCVMKLINEIILMEITGTGYAIHVLRIIRSSKSVKLVD</sequence>
<dbReference type="AlphaFoldDB" id="A0A443RWD2"/>
<name>A0A443RWD2_9ACAR</name>
<dbReference type="OrthoDB" id="10051815at2759"/>
<organism evidence="6 7">
    <name type="scientific">Leptotrombidium deliense</name>
    <dbReference type="NCBI Taxonomy" id="299467"/>
    <lineage>
        <taxon>Eukaryota</taxon>
        <taxon>Metazoa</taxon>
        <taxon>Ecdysozoa</taxon>
        <taxon>Arthropoda</taxon>
        <taxon>Chelicerata</taxon>
        <taxon>Arachnida</taxon>
        <taxon>Acari</taxon>
        <taxon>Acariformes</taxon>
        <taxon>Trombidiformes</taxon>
        <taxon>Prostigmata</taxon>
        <taxon>Anystina</taxon>
        <taxon>Parasitengona</taxon>
        <taxon>Trombiculoidea</taxon>
        <taxon>Trombiculidae</taxon>
        <taxon>Leptotrombidium</taxon>
    </lineage>
</organism>
<protein>
    <submittedName>
        <fullName evidence="6">Cd63 antigen-like protein</fullName>
    </submittedName>
</protein>
<comment type="caution">
    <text evidence="6">The sequence shown here is derived from an EMBL/GenBank/DDBJ whole genome shotgun (WGS) entry which is preliminary data.</text>
</comment>
<dbReference type="GO" id="GO:0016020">
    <property type="term" value="C:membrane"/>
    <property type="evidence" value="ECO:0007669"/>
    <property type="project" value="UniProtKB-SubCell"/>
</dbReference>
<evidence type="ECO:0000256" key="5">
    <source>
        <dbReference type="SAM" id="Phobius"/>
    </source>
</evidence>
<keyword evidence="4 5" id="KW-0472">Membrane</keyword>
<comment type="subcellular location">
    <subcellularLocation>
        <location evidence="1">Membrane</location>
        <topology evidence="1">Multi-pass membrane protein</topology>
    </subcellularLocation>
</comment>
<dbReference type="Pfam" id="PF00335">
    <property type="entry name" value="Tetraspanin"/>
    <property type="match status" value="1"/>
</dbReference>
<feature type="transmembrane region" description="Helical" evidence="5">
    <location>
        <begin position="13"/>
        <end position="31"/>
    </location>
</feature>
<keyword evidence="3 5" id="KW-1133">Transmembrane helix</keyword>
<evidence type="ECO:0000256" key="2">
    <source>
        <dbReference type="ARBA" id="ARBA00022692"/>
    </source>
</evidence>
<dbReference type="EMBL" id="NCKV01023673">
    <property type="protein sequence ID" value="RWS19686.1"/>
    <property type="molecule type" value="Genomic_DNA"/>
</dbReference>
<dbReference type="SUPFAM" id="SSF48652">
    <property type="entry name" value="Tetraspanin"/>
    <property type="match status" value="1"/>
</dbReference>
<evidence type="ECO:0000256" key="1">
    <source>
        <dbReference type="ARBA" id="ARBA00004141"/>
    </source>
</evidence>
<feature type="non-terminal residue" evidence="6">
    <location>
        <position position="1"/>
    </location>
</feature>
<keyword evidence="2 5" id="KW-0812">Transmembrane</keyword>
<evidence type="ECO:0000313" key="7">
    <source>
        <dbReference type="Proteomes" id="UP000288716"/>
    </source>
</evidence>
<dbReference type="InterPro" id="IPR018499">
    <property type="entry name" value="Tetraspanin/Peripherin"/>
</dbReference>
<evidence type="ECO:0000313" key="6">
    <source>
        <dbReference type="EMBL" id="RWS19686.1"/>
    </source>
</evidence>
<dbReference type="Proteomes" id="UP000288716">
    <property type="component" value="Unassembled WGS sequence"/>
</dbReference>